<gene>
    <name evidence="10" type="primary">pcm</name>
    <name evidence="10" type="ORF">COW86_01340</name>
</gene>
<comment type="caution">
    <text evidence="10">The sequence shown here is derived from an EMBL/GenBank/DDBJ whole genome shotgun (WGS) entry which is preliminary data.</text>
</comment>
<evidence type="ECO:0000256" key="5">
    <source>
        <dbReference type="ARBA" id="ARBA00022490"/>
    </source>
</evidence>
<keyword evidence="6 10" id="KW-0489">Methyltransferase</keyword>
<dbReference type="InterPro" id="IPR000682">
    <property type="entry name" value="PCMT"/>
</dbReference>
<dbReference type="GO" id="GO:0004719">
    <property type="term" value="F:protein-L-isoaspartate (D-aspartate) O-methyltransferase activity"/>
    <property type="evidence" value="ECO:0007669"/>
    <property type="project" value="UniProtKB-UniRule"/>
</dbReference>
<dbReference type="GO" id="GO:0032259">
    <property type="term" value="P:methylation"/>
    <property type="evidence" value="ECO:0007669"/>
    <property type="project" value="UniProtKB-KW"/>
</dbReference>
<dbReference type="Pfam" id="PF01135">
    <property type="entry name" value="PCMT"/>
    <property type="match status" value="1"/>
</dbReference>
<dbReference type="NCBIfam" id="TIGR00080">
    <property type="entry name" value="pimt"/>
    <property type="match status" value="1"/>
</dbReference>
<dbReference type="AlphaFoldDB" id="A0A2H0D1G6"/>
<dbReference type="EMBL" id="PCTN01000060">
    <property type="protein sequence ID" value="PIP75861.1"/>
    <property type="molecule type" value="Genomic_DNA"/>
</dbReference>
<dbReference type="SUPFAM" id="SSF53335">
    <property type="entry name" value="S-adenosyl-L-methionine-dependent methyltransferases"/>
    <property type="match status" value="1"/>
</dbReference>
<evidence type="ECO:0000256" key="6">
    <source>
        <dbReference type="ARBA" id="ARBA00022603"/>
    </source>
</evidence>
<evidence type="ECO:0000256" key="8">
    <source>
        <dbReference type="ARBA" id="ARBA00022691"/>
    </source>
</evidence>
<evidence type="ECO:0000256" key="7">
    <source>
        <dbReference type="ARBA" id="ARBA00022679"/>
    </source>
</evidence>
<evidence type="ECO:0000313" key="11">
    <source>
        <dbReference type="Proteomes" id="UP000230159"/>
    </source>
</evidence>
<evidence type="ECO:0000256" key="3">
    <source>
        <dbReference type="ARBA" id="ARBA00011890"/>
    </source>
</evidence>
<dbReference type="InterPro" id="IPR029063">
    <property type="entry name" value="SAM-dependent_MTases_sf"/>
</dbReference>
<dbReference type="PANTHER" id="PTHR11579:SF0">
    <property type="entry name" value="PROTEIN-L-ISOASPARTATE(D-ASPARTATE) O-METHYLTRANSFERASE"/>
    <property type="match status" value="1"/>
</dbReference>
<protein>
    <recommendedName>
        <fullName evidence="4 9">Protein-L-isoaspartate O-methyltransferase</fullName>
        <ecNumber evidence="3 9">2.1.1.77</ecNumber>
    </recommendedName>
</protein>
<proteinExistence type="inferred from homology"/>
<dbReference type="Proteomes" id="UP000230159">
    <property type="component" value="Unassembled WGS sequence"/>
</dbReference>
<keyword evidence="7 10" id="KW-0808">Transferase</keyword>
<evidence type="ECO:0000313" key="10">
    <source>
        <dbReference type="EMBL" id="PIP75861.1"/>
    </source>
</evidence>
<keyword evidence="8" id="KW-0949">S-adenosyl-L-methionine</keyword>
<reference evidence="10 11" key="1">
    <citation type="submission" date="2017-09" db="EMBL/GenBank/DDBJ databases">
        <title>Depth-based differentiation of microbial function through sediment-hosted aquifers and enrichment of novel symbionts in the deep terrestrial subsurface.</title>
        <authorList>
            <person name="Probst A.J."/>
            <person name="Ladd B."/>
            <person name="Jarett J.K."/>
            <person name="Geller-Mcgrath D.E."/>
            <person name="Sieber C.M."/>
            <person name="Emerson J.B."/>
            <person name="Anantharaman K."/>
            <person name="Thomas B.C."/>
            <person name="Malmstrom R."/>
            <person name="Stieglmeier M."/>
            <person name="Klingl A."/>
            <person name="Woyke T."/>
            <person name="Ryan C.M."/>
            <person name="Banfield J.F."/>
        </authorList>
    </citation>
    <scope>NUCLEOTIDE SEQUENCE [LARGE SCALE GENOMIC DNA]</scope>
    <source>
        <strain evidence="10">CG22_combo_CG10-13_8_21_14_all_39_9</strain>
    </source>
</reference>
<evidence type="ECO:0000256" key="2">
    <source>
        <dbReference type="ARBA" id="ARBA00005369"/>
    </source>
</evidence>
<dbReference type="GO" id="GO:0030091">
    <property type="term" value="P:protein repair"/>
    <property type="evidence" value="ECO:0007669"/>
    <property type="project" value="UniProtKB-UniRule"/>
</dbReference>
<comment type="similarity">
    <text evidence="2">Belongs to the methyltransferase superfamily. L-isoaspartyl/D-aspartyl protein methyltransferase family.</text>
</comment>
<accession>A0A2H0D1G6</accession>
<comment type="subcellular location">
    <subcellularLocation>
        <location evidence="1">Cytoplasm</location>
    </subcellularLocation>
</comment>
<evidence type="ECO:0000256" key="4">
    <source>
        <dbReference type="ARBA" id="ARBA00013346"/>
    </source>
</evidence>
<evidence type="ECO:0000256" key="9">
    <source>
        <dbReference type="NCBIfam" id="TIGR00080"/>
    </source>
</evidence>
<dbReference type="EC" id="2.1.1.77" evidence="3 9"/>
<name>A0A2H0D1G6_9BACT</name>
<dbReference type="Gene3D" id="3.40.50.150">
    <property type="entry name" value="Vaccinia Virus protein VP39"/>
    <property type="match status" value="1"/>
</dbReference>
<sequence>MQYEVLINNIIARGYLKTPGIIKAFRRVDRQDFVREENTPESYDDYPLPIGQGQTISQPSTVAFMMELLQPEEEDKILDIGAGSGWTTAILAEIVGERGLVYGTELVAELVEFGRENLSKNGVTNAEIWQADIQQLGLPAKAPFDKILVSAAADDLPPELIDQLKIGGRMVMPILDSIWKIDKISDKELKQEKYEGFAFVPLKY</sequence>
<dbReference type="PANTHER" id="PTHR11579">
    <property type="entry name" value="PROTEIN-L-ISOASPARTATE O-METHYLTRANSFERASE"/>
    <property type="match status" value="1"/>
</dbReference>
<dbReference type="GO" id="GO:0005737">
    <property type="term" value="C:cytoplasm"/>
    <property type="evidence" value="ECO:0007669"/>
    <property type="project" value="UniProtKB-SubCell"/>
</dbReference>
<evidence type="ECO:0000256" key="1">
    <source>
        <dbReference type="ARBA" id="ARBA00004496"/>
    </source>
</evidence>
<organism evidence="10 11">
    <name type="scientific">Candidatus Kuenenbacteria bacterium CG22_combo_CG10-13_8_21_14_all_39_9</name>
    <dbReference type="NCBI Taxonomy" id="1974621"/>
    <lineage>
        <taxon>Bacteria</taxon>
        <taxon>Candidatus Kueneniibacteriota</taxon>
    </lineage>
</organism>
<dbReference type="CDD" id="cd02440">
    <property type="entry name" value="AdoMet_MTases"/>
    <property type="match status" value="1"/>
</dbReference>
<keyword evidence="5" id="KW-0963">Cytoplasm</keyword>